<dbReference type="EMBL" id="PIOD01000005">
    <property type="protein sequence ID" value="RDW20738.1"/>
    <property type="molecule type" value="Genomic_DNA"/>
</dbReference>
<sequence>MKNRMKPLVLQKYEVLAARVAINSPKRAEIDRELAKYHRGYAGELRVDYHLNFLASIGTILQDVCLNVNGQTVQIDNIVITKRAIYLIEVINYHGTVTFDTNFNQFIRSDGERETGFSYPITQVELQMYKLQNWLHSHGFQDIPIYYFIAISEPATIIKVEGDKHLIANIVAHGENIPKKIIDNEKQLAVSKSISIPHQKIGHALLRESIDYDRNIMAVHGLKISDLLPGVRCLNCSRFRMNRERRNWHCHKCKHISKNAHIKTINDHFLLTNPWTTNKEMMHLLQVGSRHVVKNLLKQANLIYNVKKKKWTRRI</sequence>
<evidence type="ECO:0000313" key="3">
    <source>
        <dbReference type="Proteomes" id="UP000256520"/>
    </source>
</evidence>
<evidence type="ECO:0000313" key="2">
    <source>
        <dbReference type="EMBL" id="RDW20738.1"/>
    </source>
</evidence>
<dbReference type="PROSITE" id="PS50965">
    <property type="entry name" value="NERD"/>
    <property type="match status" value="1"/>
</dbReference>
<dbReference type="OrthoDB" id="569879at2"/>
<dbReference type="Pfam" id="PF08378">
    <property type="entry name" value="NERD"/>
    <property type="match status" value="1"/>
</dbReference>
<gene>
    <name evidence="2" type="ORF">CWR45_05805</name>
</gene>
<evidence type="ECO:0000259" key="1">
    <source>
        <dbReference type="PROSITE" id="PS50965"/>
    </source>
</evidence>
<dbReference type="Proteomes" id="UP000256520">
    <property type="component" value="Unassembled WGS sequence"/>
</dbReference>
<feature type="domain" description="NERD" evidence="1">
    <location>
        <begin position="39"/>
        <end position="154"/>
    </location>
</feature>
<dbReference type="InterPro" id="IPR011528">
    <property type="entry name" value="NERD"/>
</dbReference>
<name>A0A3D8PZH5_9BACI</name>
<accession>A0A3D8PZH5</accession>
<comment type="caution">
    <text evidence="2">The sequence shown here is derived from an EMBL/GenBank/DDBJ whole genome shotgun (WGS) entry which is preliminary data.</text>
</comment>
<keyword evidence="3" id="KW-1185">Reference proteome</keyword>
<proteinExistence type="predicted"/>
<organism evidence="2 3">
    <name type="scientific">Oceanobacillus chungangensis</name>
    <dbReference type="NCBI Taxonomy" id="1229152"/>
    <lineage>
        <taxon>Bacteria</taxon>
        <taxon>Bacillati</taxon>
        <taxon>Bacillota</taxon>
        <taxon>Bacilli</taxon>
        <taxon>Bacillales</taxon>
        <taxon>Bacillaceae</taxon>
        <taxon>Oceanobacillus</taxon>
    </lineage>
</organism>
<reference evidence="3" key="1">
    <citation type="submission" date="2017-11" db="EMBL/GenBank/DDBJ databases">
        <authorList>
            <person name="Zhu W."/>
        </authorList>
    </citation>
    <scope>NUCLEOTIDE SEQUENCE [LARGE SCALE GENOMIC DNA]</scope>
    <source>
        <strain evidence="3">CAU 1051</strain>
    </source>
</reference>
<dbReference type="RefSeq" id="WP_115748893.1">
    <property type="nucleotide sequence ID" value="NZ_PIOD01000005.1"/>
</dbReference>
<dbReference type="AlphaFoldDB" id="A0A3D8PZH5"/>
<protein>
    <recommendedName>
        <fullName evidence="1">NERD domain-containing protein</fullName>
    </recommendedName>
</protein>